<organism evidence="11">
    <name type="scientific">Brachypodium distachyon</name>
    <name type="common">Purple false brome</name>
    <name type="synonym">Trachynia distachya</name>
    <dbReference type="NCBI Taxonomy" id="15368"/>
    <lineage>
        <taxon>Eukaryota</taxon>
        <taxon>Viridiplantae</taxon>
        <taxon>Streptophyta</taxon>
        <taxon>Embryophyta</taxon>
        <taxon>Tracheophyta</taxon>
        <taxon>Spermatophyta</taxon>
        <taxon>Magnoliopsida</taxon>
        <taxon>Liliopsida</taxon>
        <taxon>Poales</taxon>
        <taxon>Poaceae</taxon>
        <taxon>BOP clade</taxon>
        <taxon>Pooideae</taxon>
        <taxon>Stipodae</taxon>
        <taxon>Brachypodieae</taxon>
        <taxon>Brachypodium</taxon>
    </lineage>
</organism>
<dbReference type="ExpressionAtlas" id="A0A0Q3KEH6">
    <property type="expression patterns" value="baseline"/>
</dbReference>
<dbReference type="InterPro" id="IPR004082">
    <property type="entry name" value="OBERON"/>
</dbReference>
<keyword evidence="3" id="KW-0863">Zinc-finger</keyword>
<feature type="region of interest" description="Disordered" evidence="8">
    <location>
        <begin position="1"/>
        <end position="241"/>
    </location>
</feature>
<protein>
    <submittedName>
        <fullName evidence="11 12">Uncharacterized protein</fullName>
    </submittedName>
</protein>
<dbReference type="Proteomes" id="UP000008810">
    <property type="component" value="Chromosome 1"/>
</dbReference>
<evidence type="ECO:0000256" key="8">
    <source>
        <dbReference type="SAM" id="MobiDB-lite"/>
    </source>
</evidence>
<evidence type="ECO:0000256" key="4">
    <source>
        <dbReference type="ARBA" id="ARBA00022833"/>
    </source>
</evidence>
<comment type="subcellular location">
    <subcellularLocation>
        <location evidence="1">Nucleus</location>
    </subcellularLocation>
</comment>
<evidence type="ECO:0000313" key="12">
    <source>
        <dbReference type="EnsemblPlants" id="KQK22860"/>
    </source>
</evidence>
<feature type="domain" description="Oberon-like PHD finger" evidence="9">
    <location>
        <begin position="972"/>
        <end position="1095"/>
    </location>
</feature>
<dbReference type="InterPro" id="IPR032881">
    <property type="entry name" value="Oberon-like_PHD"/>
</dbReference>
<feature type="coiled-coil region" evidence="7">
    <location>
        <begin position="1273"/>
        <end position="1321"/>
    </location>
</feature>
<dbReference type="GO" id="GO:0005634">
    <property type="term" value="C:nucleus"/>
    <property type="evidence" value="ECO:0007669"/>
    <property type="project" value="UniProtKB-SubCell"/>
</dbReference>
<accession>A0A0Q3KEH6</accession>
<gene>
    <name evidence="12" type="primary">LOC100829534</name>
    <name evidence="11" type="ORF">BRADI_1g69720v3</name>
</gene>
<evidence type="ECO:0000256" key="6">
    <source>
        <dbReference type="ARBA" id="ARBA00023242"/>
    </source>
</evidence>
<feature type="compositionally biased region" description="Basic and acidic residues" evidence="8">
    <location>
        <begin position="113"/>
        <end position="122"/>
    </location>
</feature>
<reference evidence="11" key="2">
    <citation type="submission" date="2017-06" db="EMBL/GenBank/DDBJ databases">
        <title>WGS assembly of Brachypodium distachyon.</title>
        <authorList>
            <consortium name="The International Brachypodium Initiative"/>
            <person name="Lucas S."/>
            <person name="Harmon-Smith M."/>
            <person name="Lail K."/>
            <person name="Tice H."/>
            <person name="Grimwood J."/>
            <person name="Bruce D."/>
            <person name="Barry K."/>
            <person name="Shu S."/>
            <person name="Lindquist E."/>
            <person name="Wang M."/>
            <person name="Pitluck S."/>
            <person name="Vogel J.P."/>
            <person name="Garvin D.F."/>
            <person name="Mockler T.C."/>
            <person name="Schmutz J."/>
            <person name="Rokhsar D."/>
            <person name="Bevan M.W."/>
        </authorList>
    </citation>
    <scope>NUCLEOTIDE SEQUENCE</scope>
    <source>
        <strain evidence="11">Bd21</strain>
    </source>
</reference>
<feature type="compositionally biased region" description="Basic and acidic residues" evidence="8">
    <location>
        <begin position="177"/>
        <end position="211"/>
    </location>
</feature>
<evidence type="ECO:0000259" key="10">
    <source>
        <dbReference type="Pfam" id="PF16312"/>
    </source>
</evidence>
<dbReference type="Pfam" id="PF07227">
    <property type="entry name" value="PHD_Oberon"/>
    <property type="match status" value="1"/>
</dbReference>
<dbReference type="Gramene" id="KQK22860">
    <property type="protein sequence ID" value="KQK22860"/>
    <property type="gene ID" value="BRADI_1g69720v3"/>
</dbReference>
<keyword evidence="5 7" id="KW-0175">Coiled coil</keyword>
<dbReference type="Pfam" id="PF16312">
    <property type="entry name" value="Oberon_cc"/>
    <property type="match status" value="1"/>
</dbReference>
<evidence type="ECO:0000256" key="1">
    <source>
        <dbReference type="ARBA" id="ARBA00004123"/>
    </source>
</evidence>
<dbReference type="EnsemblPlants" id="KQK22860">
    <property type="protein sequence ID" value="KQK22860"/>
    <property type="gene ID" value="BRADI_1g69720v3"/>
</dbReference>
<name>A0A0Q3KEH6_BRADI</name>
<evidence type="ECO:0000256" key="7">
    <source>
        <dbReference type="SAM" id="Coils"/>
    </source>
</evidence>
<dbReference type="InterPro" id="IPR032535">
    <property type="entry name" value="Oberon_CC"/>
</dbReference>
<feature type="compositionally biased region" description="Basic and acidic residues" evidence="8">
    <location>
        <begin position="71"/>
        <end position="104"/>
    </location>
</feature>
<keyword evidence="2" id="KW-0479">Metal-binding</keyword>
<dbReference type="InterPro" id="IPR047578">
    <property type="entry name" value="OBE1-like_PHD"/>
</dbReference>
<dbReference type="EMBL" id="CM000880">
    <property type="protein sequence ID" value="KQK22860.1"/>
    <property type="molecule type" value="Genomic_DNA"/>
</dbReference>
<feature type="compositionally biased region" description="Basic and acidic residues" evidence="8">
    <location>
        <begin position="483"/>
        <end position="495"/>
    </location>
</feature>
<dbReference type="PRINTS" id="PR01544">
    <property type="entry name" value="ARATH130DUF"/>
</dbReference>
<dbReference type="GO" id="GO:0008270">
    <property type="term" value="F:zinc ion binding"/>
    <property type="evidence" value="ECO:0007669"/>
    <property type="project" value="UniProtKB-KW"/>
</dbReference>
<feature type="compositionally biased region" description="Basic and acidic residues" evidence="8">
    <location>
        <begin position="34"/>
        <end position="45"/>
    </location>
</feature>
<proteinExistence type="predicted"/>
<feature type="compositionally biased region" description="Basic and acidic residues" evidence="8">
    <location>
        <begin position="142"/>
        <end position="159"/>
    </location>
</feature>
<evidence type="ECO:0000259" key="9">
    <source>
        <dbReference type="Pfam" id="PF07227"/>
    </source>
</evidence>
<keyword evidence="13" id="KW-1185">Reference proteome</keyword>
<reference evidence="11 12" key="1">
    <citation type="journal article" date="2010" name="Nature">
        <title>Genome sequencing and analysis of the model grass Brachypodium distachyon.</title>
        <authorList>
            <consortium name="International Brachypodium Initiative"/>
        </authorList>
    </citation>
    <scope>NUCLEOTIDE SEQUENCE [LARGE SCALE GENOMIC DNA]</scope>
    <source>
        <strain evidence="11">Bd21</strain>
        <strain evidence="12">cv. Bd21</strain>
    </source>
</reference>
<evidence type="ECO:0000256" key="2">
    <source>
        <dbReference type="ARBA" id="ARBA00022723"/>
    </source>
</evidence>
<evidence type="ECO:0000256" key="5">
    <source>
        <dbReference type="ARBA" id="ARBA00023054"/>
    </source>
</evidence>
<keyword evidence="6" id="KW-0539">Nucleus</keyword>
<dbReference type="OrthoDB" id="784473at2759"/>
<dbReference type="CDD" id="cd15612">
    <property type="entry name" value="PHD_OBE1_like"/>
    <property type="match status" value="1"/>
</dbReference>
<sequence>MKRQRSSSHVDDLDDDRRRFYDRGPAPPPPRSLAKYESDGFDRRSKGFGGGFYDNHRYRDSPSPSAYGGDRSMRRSESFSAPRREFHKDNKGFRSQRDRSRRDGGGSSSSWRRPGDSWRDSDGFGAHRSVARQQALSPPRRSPTESSRRFDGAKVDKLRKQNCGVGEIEEGEVAPDPEAKTRRSAAEHRKQVESGHPKGKRTERGESKKVDSSGLRLRVVLRTQGKGATGASAADNLGKEEGESMDGVLAEAGEVTNIRLEKSASDVEEKVGGGDESASAVDQVRQSTKSSMSREGLHDEVDTRANTANAADVVGQSTPFSIVKESTQEEVTTQDETAIALDEVGQGTSCSIQKEGLQEAAMALDETANAVDVVLKGSSSSMLHEVHLEEAGDGNANVGDGVGTCTSILQGVMQEEVIILDVAANIVDSQEEVSYSGMLKEGIHEEDMVIDGNGTADAINVVGQSNSSSMLEEATHGTVTTQERTDDALDTDGKSRSSTMLQIEVQGEVMTSLCQEVLEIKEAETESMTDRKIGETTESVAPQPVEEALEKYGCENSIELDKAKVVEEEAAAEHEVVANQVKHVDLEPSLEAKLVGSSVFLQPPEDHTGDCNQEGAALNLIMEKPMAEDKRKGIAFDVLSKAGGDNLVGRSLDLGLQPDIDQKELSKSTRTISVKEEADTHEIRRLDLSLSLSGGLQNPEFKCSVSRPDSLAHGPCSQSLPSSSSFRTNSDGIATLVSLDNSRTFVHNPSYSLTQQPLDDCDHSISSKPFYQGVYKVSDSKGWRLQSSSNRSTQKGDGTPLLQRVSQNGYLSYNTLVGVNAQNNGTSGVLSPAHNRGSHNAGLEDGRHGSQFTREKLVLNGSGVVERVISKIVSEPLNQTGRMLQEMTDNSRTYLREAISEIIVDADERGQIVALQEALKKRSDLNSEILRRCPRVLLEILVAIRTGLPDFIKKSSTITTFDLVDIFLNLKCHNFSCQRVLPAFDCDCKICQQKTGFCSSCMCVICMKFDTASNTCSWVGCDVCLHWCHTDCGLRHSLIREGESGSRAYGTSEMQFHCTACGHPSEMYGFVKEVFRTCAKQWGMETLIRELQYVKRIFSASDDARGKRVRGFVKQMLIKLEKKAYYSEIVKYVIAFFSDNPSLGSGPAVPLKGIPCSIAEGVDGIPSSSRKATWLPSVTLEGVPFQEKAGILSATGRSSMPIKFGETEFQAVNNKPVIDELDGLVKLKQAEANMYQEHANDARKEAESLKHITMVKYAQIEEHYATQMGTLHINELQKSRKQMVEELQVIERSHHQFLSMKTRMQANIRELLLKMEATKQNLST</sequence>
<evidence type="ECO:0000313" key="11">
    <source>
        <dbReference type="EMBL" id="KQK22860.1"/>
    </source>
</evidence>
<reference evidence="12" key="3">
    <citation type="submission" date="2018-08" db="UniProtKB">
        <authorList>
            <consortium name="EnsemblPlants"/>
        </authorList>
    </citation>
    <scope>IDENTIFICATION</scope>
    <source>
        <strain evidence="12">cv. Bd21</strain>
    </source>
</reference>
<evidence type="ECO:0000313" key="13">
    <source>
        <dbReference type="Proteomes" id="UP000008810"/>
    </source>
</evidence>
<evidence type="ECO:0000256" key="3">
    <source>
        <dbReference type="ARBA" id="ARBA00022771"/>
    </source>
</evidence>
<keyword evidence="4" id="KW-0862">Zinc</keyword>
<dbReference type="PANTHER" id="PTHR21736">
    <property type="entry name" value="VERNALIZATION-INSENSITIVE PROTEIN 3"/>
    <property type="match status" value="1"/>
</dbReference>
<feature type="domain" description="Oberon coiled-coil region" evidence="10">
    <location>
        <begin position="1206"/>
        <end position="1312"/>
    </location>
</feature>
<dbReference type="PANTHER" id="PTHR21736:SF20">
    <property type="entry name" value="PROTEIN OBERON 4"/>
    <property type="match status" value="1"/>
</dbReference>
<feature type="compositionally biased region" description="Basic and acidic residues" evidence="8">
    <location>
        <begin position="8"/>
        <end position="22"/>
    </location>
</feature>
<feature type="region of interest" description="Disordered" evidence="8">
    <location>
        <begin position="468"/>
        <end position="496"/>
    </location>
</feature>